<feature type="compositionally biased region" description="Basic and acidic residues" evidence="2">
    <location>
        <begin position="2335"/>
        <end position="2349"/>
    </location>
</feature>
<gene>
    <name evidence="4" type="primary">CFAP46</name>
    <name evidence="4" type="ORF">AV530_008317</name>
</gene>
<reference evidence="4 5" key="1">
    <citation type="submission" date="2016-02" db="EMBL/GenBank/DDBJ databases">
        <title>Band-tailed pigeon sequencing and assembly.</title>
        <authorList>
            <person name="Soares A.E."/>
            <person name="Novak B.J."/>
            <person name="Rice E.S."/>
            <person name="O'Connell B."/>
            <person name="Chang D."/>
            <person name="Weber S."/>
            <person name="Shapiro B."/>
        </authorList>
    </citation>
    <scope>NUCLEOTIDE SEQUENCE [LARGE SCALE GENOMIC DNA]</scope>
    <source>
        <strain evidence="4">BTP2013</strain>
        <tissue evidence="4">Blood</tissue>
    </source>
</reference>
<protein>
    <submittedName>
        <fullName evidence="4">Cilia-and flagella-associated protein 46 isoform C</fullName>
    </submittedName>
</protein>
<sequence>MDRSVRERLRAARRRRDVQALKDAYELIKSASQGESVLDSSDNFSTDLYVLCAEQAFELGHLEMSADCLQMYFKGRFPVNQFLGRAYLCQGQLHTPLSTDNLEEFEKFVLCFMKAIDFAAHDQRYHFLIYNASVLYWQLVRPYLQPGFRYCLIPSLSRIVNALNRTEERDSEWRAELMINLLECFLDASKLKEAKEFSSTAAIFIKENVPDKYPQLFSLMVYHKLMDVSQVEREIQNSIHLAVVYKMQMLKLQWDTGELPSDAAADLSSVYALLKRYDAPPAAVRGLKIPLILELARFSLKVNCVELAYDCVLDLKRAGITEQGKLIEIECLECEYEAKKIGTKIMTYTKGVVETQLALIRRLEVALRHAVAVGDPAVLQAACCSQWNVCLPLLQRGLRRRLRDPLLSVAAALEQTDSMLVLLRCQVHMEIARIEEDGDRIEAAVEHLQKALHLNNGGQYEEYLRLSLKRLQLYTMLYKSPERLEDRAALLIEQAKRGKQEDDVRKKRALLINAGLALAPDAFKIVLDSENEAKVFLGDSRSQASELCAKARHHMDSVERAAEDSKHLQENDRERVILWADLARAARAHGVWDVCRAACRFCLLYDDAWFRKAKKPRESVAQKKKAGATLKDDDQGDSSARRPPLPDKAFSFERDLLRILAEIRFINGEATVQLLRLHGAELNGGAELNDRAEPPEGGRQDPPLPESDPEWNTYSLWIDHLSRYAMENFQRAAEIGAELGEAWIVHNAAVYVLNHSRRLISAGRQRDIVAGLQTLLGAIRSVGQNRSTVVLLMLCNAVARGLILRWIPKPEPAEKKEEDADRSRKASEKNHERADIIQSFSVDPRGLPDIKAALEVCEFALAVADGSAAGDAAPLAARQQLMAAWVKAKQLLQQQVGSSPGAEEENNDEAQDATARILVGLEMYSCNGLGLMDFTVPSLSQLAKLALECRWPDSLVGLQTLTRLVYFGYVARDHETVMTCSRRILQSYECFHSRDAKKHEVPAHSARCEMLSAAACIQGKSIMENCRGRKSLRVAAAKAFVQSARYAGEAGNYSLAMFAARHFWNTCVPLLGSPRDREQLGEPADTILKNIIKAESKNEQEKGDMLPLHQWITKDFQSIGLSAGCFLPGAEEDLSLRTSLYGLLFHIYVDKADWEAALKVLDEAIEVLPQSRHRLLIFKHMATVKAGLGGNVVMDIQKFGGVGEDDLSRVWRHLVPVSRSAAGQLSCFQNAIMALQKQENEWQKVDYLMEFAEWLYCNQFPLHDVIKPLDWAVDLLLHMEFSVQSSQEGKNHIPEFLPRENVKIDIGANDTRRQINLEDLSNIRQLEALFRAQTLLAVVAGQSSPLHQRCCLIAYACIVRIWQVSLSAARSIVKVSSSSSQLTAPQKVESIIAPKKEKDEKKKEKDEKKKEKDEKKKEKDKKKKEKDKKKKEKDEKKDKQVEVSVVKEKPKGTGWGDTLPVTVEEWARYDCPSAIRDAFKQKTNSYGINWDNFPKPTCTLYFMDLLSNELQKMFCPHLVLPVFQLAEVVATDVVECASLSGLYHLRLALICSDLKLSQASLYHEKAAGEAHITGLEQAMCRQEIALKKEKEAHTRAEERKPCLENAQLNGSRVESVLASSAKGFELNAVTGKGLSALSFPYLWIEKAQVLIQLGLYQPARLLLSEAHAAAQACEVLERTVSVLRSAFLRRPNRQPELGFMIASLEARKTLLQIRFAQDCMTINAESCQLPDMLQGYYNKLVQIEEDFVRYGHKSCSAGILLECANIHRVIAKQGRSGEAKHSRYLDAYDLAQRAVSETEEVFHDVSSLFAANETANISIPLMRQLANRKLNLVEILLDIFHLVITEKKLKEEREASCRGAVEAFLRAAAGGAAAQRDWQRMERTVGHIALAQLANVQSLCKGCPDTTSKCLYLTGKTLHLLALSTDPVHSDVYWKPDAMEEAESDIARAALTSAARSGQEVTDSSSPARRCQYDRYWRKIQDLKKEHRLAGKYLSQCSEALLQCMNVAFRHNVTDVLAPASLEMVECFQQFDPVSASQFLALHQSCSVSLRMKSVLLAAASDTSSSQLAALLHLQRQLTHTRNTSDLLARVEQHLAATSVAWRNLCIPVEHFNIMDELPSNFYIMILQHSEDRSHLYSSLIGKPGAAAAQQKGRPGGPGVRAKVSRFPVNPDTFCVLLEKVHLYKQQQMQSQLKQTVIQNLQECTSRTDVTPTEKIHDNGHDLTSDFSEILEIMEDYLKPVLSQVDFSDTREQDTSASAAGSGKAKAKDKDPGQTRMQGAAADFGLSVVLLGDASLMELPLEALRIFKAEGISSVSRDFSLQILYNRIQMAESETDVKTDVDKSKENKSKAHQKKNGKKAPVNRDLPSNCLSVDTRHLKYIVDPYNEGREAEALSPSQKLKEILEKHSELQWRGVMGSERLPSPAEWEQLLAHCSAFLFYGTETFLSHVVLDRLVAMNIPQCHLMVLLDLVRTKESYHRITNSGIHKSGPRAAAESPAESAMLLSLAGVRAVLANQWYTTLRDNAERLDVLSENLLSFGRTTGQIICILQKRKIHGETDSIKTAADSGGSAEDEAARAVCCVLSVSQVCVEKSLVFRSNTPYATDIVAVPGGRDLLFCVQLDDSKLNYFQQPQDIKESDFVKFLEKYGKHSFLAPSQVQPSFSAFYRAGDPILIYFDSSSVLSTLRQPVKMGASGLCVDGNPAGFLDSKSTSCTRIFANLSRSCVTDPALDAASYYRDFSVLKVPVNDTIVQSMKVKVTAVAAPGVPHMKDNTCHNVVSQVIYEIEFSGTRGIQSVSVRFKVSSVSGSSGSALQQRFTFHFWTRTLSHTLPRSGNPGYIPEAPLLTAHSGATQHMSVLQSEGDGSCSRFLRHTVQFGRNMRTGCKLSLSQTPEGNTCSDIQQQLHRALQGMSGADLAVTGSARSSQAEEWTPILTQSCSVQAVNCTSCCMVPVTLEIQILWTKVGLLSSPQAQILGARYLYQCQPLKFLSTSAVPLAAVVTFVDVTEWPEPPRGQPQVHWKLPFDIFFPFKVAMNFERSYRDYEFWPDSALVELQPHKFLHGSVGEEKTKSLNEDNEDPPAFVAVVSRTEGGL</sequence>
<dbReference type="PROSITE" id="PS50005">
    <property type="entry name" value="TPR"/>
    <property type="match status" value="1"/>
</dbReference>
<feature type="compositionally biased region" description="Basic and acidic residues" evidence="2">
    <location>
        <begin position="688"/>
        <end position="699"/>
    </location>
</feature>
<evidence type="ECO:0000313" key="5">
    <source>
        <dbReference type="Proteomes" id="UP000190648"/>
    </source>
</evidence>
<evidence type="ECO:0000256" key="1">
    <source>
        <dbReference type="PROSITE-ProRule" id="PRU00339"/>
    </source>
</evidence>
<feature type="domain" description="Tectonic-1-3" evidence="3">
    <location>
        <begin position="2663"/>
        <end position="2822"/>
    </location>
</feature>
<dbReference type="GO" id="GO:0035082">
    <property type="term" value="P:axoneme assembly"/>
    <property type="evidence" value="ECO:0007669"/>
    <property type="project" value="InterPro"/>
</dbReference>
<proteinExistence type="predicted"/>
<evidence type="ECO:0000256" key="2">
    <source>
        <dbReference type="SAM" id="MobiDB-lite"/>
    </source>
</evidence>
<dbReference type="PANTHER" id="PTHR15977:SF15">
    <property type="entry name" value="CILIA- AND FLAGELLA-ASSOCIATED PROTEIN 46"/>
    <property type="match status" value="1"/>
</dbReference>
<dbReference type="InterPro" id="IPR039586">
    <property type="entry name" value="CFAP46"/>
</dbReference>
<dbReference type="Pfam" id="PF25439">
    <property type="entry name" value="TPR_CFAP46_N"/>
    <property type="match status" value="1"/>
</dbReference>
<keyword evidence="4" id="KW-0282">Flagellum</keyword>
<keyword evidence="4" id="KW-0969">Cilium</keyword>
<dbReference type="InterPro" id="IPR019734">
    <property type="entry name" value="TPR_rpt"/>
</dbReference>
<feature type="region of interest" description="Disordered" evidence="2">
    <location>
        <begin position="2335"/>
        <end position="2368"/>
    </location>
</feature>
<name>A0A1V4K7G8_PATFA</name>
<feature type="compositionally biased region" description="Basic residues" evidence="2">
    <location>
        <begin position="1418"/>
        <end position="1431"/>
    </location>
</feature>
<dbReference type="Proteomes" id="UP000190648">
    <property type="component" value="Unassembled WGS sequence"/>
</dbReference>
<dbReference type="STRING" id="372326.A0A1V4K7G8"/>
<dbReference type="InterPro" id="IPR011677">
    <property type="entry name" value="TCTN1-3_dom"/>
</dbReference>
<feature type="region of interest" description="Disordered" evidence="2">
    <location>
        <begin position="813"/>
        <end position="832"/>
    </location>
</feature>
<keyword evidence="1" id="KW-0802">TPR repeat</keyword>
<dbReference type="Pfam" id="PF07773">
    <property type="entry name" value="TCTN_DUF1619"/>
    <property type="match status" value="2"/>
</dbReference>
<organism evidence="4 5">
    <name type="scientific">Patagioenas fasciata monilis</name>
    <dbReference type="NCBI Taxonomy" id="372326"/>
    <lineage>
        <taxon>Eukaryota</taxon>
        <taxon>Metazoa</taxon>
        <taxon>Chordata</taxon>
        <taxon>Craniata</taxon>
        <taxon>Vertebrata</taxon>
        <taxon>Euteleostomi</taxon>
        <taxon>Archelosauria</taxon>
        <taxon>Archosauria</taxon>
        <taxon>Dinosauria</taxon>
        <taxon>Saurischia</taxon>
        <taxon>Theropoda</taxon>
        <taxon>Coelurosauria</taxon>
        <taxon>Aves</taxon>
        <taxon>Neognathae</taxon>
        <taxon>Neoaves</taxon>
        <taxon>Columbimorphae</taxon>
        <taxon>Columbiformes</taxon>
        <taxon>Columbidae</taxon>
        <taxon>Patagioenas</taxon>
    </lineage>
</organism>
<dbReference type="PANTHER" id="PTHR15977">
    <property type="entry name" value="CILIA- AND FLAGELLA-ASSOCIATED PROTEIN 46"/>
    <property type="match status" value="1"/>
</dbReference>
<comment type="caution">
    <text evidence="4">The sequence shown here is derived from an EMBL/GenBank/DDBJ whole genome shotgun (WGS) entry which is preliminary data.</text>
</comment>
<dbReference type="SMART" id="SM00028">
    <property type="entry name" value="TPR"/>
    <property type="match status" value="3"/>
</dbReference>
<feature type="region of interest" description="Disordered" evidence="2">
    <location>
        <begin position="2249"/>
        <end position="2276"/>
    </location>
</feature>
<feature type="compositionally biased region" description="Basic and acidic residues" evidence="2">
    <location>
        <begin position="1394"/>
        <end position="1417"/>
    </location>
</feature>
<feature type="repeat" description="TPR" evidence="1">
    <location>
        <begin position="1138"/>
        <end position="1171"/>
    </location>
</feature>
<dbReference type="InterPro" id="IPR057466">
    <property type="entry name" value="CFAP46_TPR"/>
</dbReference>
<evidence type="ECO:0000259" key="3">
    <source>
        <dbReference type="Pfam" id="PF07773"/>
    </source>
</evidence>
<feature type="region of interest" description="Disordered" evidence="2">
    <location>
        <begin position="620"/>
        <end position="646"/>
    </location>
</feature>
<keyword evidence="5" id="KW-1185">Reference proteome</keyword>
<feature type="region of interest" description="Disordered" evidence="2">
    <location>
        <begin position="1384"/>
        <end position="1443"/>
    </location>
</feature>
<feature type="compositionally biased region" description="Basic and acidic residues" evidence="2">
    <location>
        <begin position="1432"/>
        <end position="1443"/>
    </location>
</feature>
<dbReference type="OrthoDB" id="68437at2759"/>
<keyword evidence="4" id="KW-0966">Cell projection</keyword>
<dbReference type="EMBL" id="LSYS01004249">
    <property type="protein sequence ID" value="OPJ80313.1"/>
    <property type="molecule type" value="Genomic_DNA"/>
</dbReference>
<accession>A0A1V4K7G8</accession>
<feature type="domain" description="Tectonic-1-3" evidence="3">
    <location>
        <begin position="2837"/>
        <end position="3005"/>
    </location>
</feature>
<evidence type="ECO:0000313" key="4">
    <source>
        <dbReference type="EMBL" id="OPJ80313.1"/>
    </source>
</evidence>
<dbReference type="GO" id="GO:0060294">
    <property type="term" value="P:cilium movement involved in cell motility"/>
    <property type="evidence" value="ECO:0007669"/>
    <property type="project" value="InterPro"/>
</dbReference>
<feature type="region of interest" description="Disordered" evidence="2">
    <location>
        <begin position="685"/>
        <end position="708"/>
    </location>
</feature>